<protein>
    <submittedName>
        <fullName evidence="1">DUF2071 domain-containing protein</fullName>
    </submittedName>
</protein>
<gene>
    <name evidence="1" type="ORF">I5M32_00170</name>
</gene>
<dbReference type="Pfam" id="PF09844">
    <property type="entry name" value="DUF2071"/>
    <property type="match status" value="1"/>
</dbReference>
<accession>A0ABS1BEU4</accession>
<sequence>MANYLVDAKVLKKYIPPHTQLDSYNGKYYVSLIGFMFMDTRIKGFKIPFHINFEEINLRFYVKYNSGENQKRGAVFISEVVSKPMIALVANTLFHEHYEILKTKHSWERFEHHQKISYQLKKKQWYELSVSTGLEARKIISGSEEEFITEHYFGYTKAGKNKSLAYDVEHPRWEIYDVKDFTIKADFEDLYGADFGFLNHAEPSSVFLVEGSDVLIRDGKKI</sequence>
<dbReference type="EMBL" id="JAEHFY010000001">
    <property type="protein sequence ID" value="MBK0381358.1"/>
    <property type="molecule type" value="Genomic_DNA"/>
</dbReference>
<proteinExistence type="predicted"/>
<evidence type="ECO:0000313" key="1">
    <source>
        <dbReference type="EMBL" id="MBK0381358.1"/>
    </source>
</evidence>
<evidence type="ECO:0000313" key="2">
    <source>
        <dbReference type="Proteomes" id="UP000660024"/>
    </source>
</evidence>
<keyword evidence="2" id="KW-1185">Reference proteome</keyword>
<dbReference type="InterPro" id="IPR018644">
    <property type="entry name" value="DUF2071"/>
</dbReference>
<dbReference type="Proteomes" id="UP000660024">
    <property type="component" value="Unassembled WGS sequence"/>
</dbReference>
<reference evidence="1 2" key="1">
    <citation type="submission" date="2020-12" db="EMBL/GenBank/DDBJ databases">
        <title>Bacterial novel species Pedobacter sp. SD-b isolated from soil.</title>
        <authorList>
            <person name="Jung H.-Y."/>
        </authorList>
    </citation>
    <scope>NUCLEOTIDE SEQUENCE [LARGE SCALE GENOMIC DNA]</scope>
    <source>
        <strain evidence="1 2">SD-b</strain>
    </source>
</reference>
<dbReference type="PANTHER" id="PTHR39186">
    <property type="entry name" value="DUF2071 FAMILY PROTEIN"/>
    <property type="match status" value="1"/>
</dbReference>
<organism evidence="1 2">
    <name type="scientific">Pedobacter segetis</name>
    <dbReference type="NCBI Taxonomy" id="2793069"/>
    <lineage>
        <taxon>Bacteria</taxon>
        <taxon>Pseudomonadati</taxon>
        <taxon>Bacteroidota</taxon>
        <taxon>Sphingobacteriia</taxon>
        <taxon>Sphingobacteriales</taxon>
        <taxon>Sphingobacteriaceae</taxon>
        <taxon>Pedobacter</taxon>
    </lineage>
</organism>
<dbReference type="PANTHER" id="PTHR39186:SF1">
    <property type="entry name" value="DUF2071 DOMAIN-CONTAINING PROTEIN"/>
    <property type="match status" value="1"/>
</dbReference>
<name>A0ABS1BEU4_9SPHI</name>
<comment type="caution">
    <text evidence="1">The sequence shown here is derived from an EMBL/GenBank/DDBJ whole genome shotgun (WGS) entry which is preliminary data.</text>
</comment>